<dbReference type="SUPFAM" id="SSF46689">
    <property type="entry name" value="Homeodomain-like"/>
    <property type="match status" value="1"/>
</dbReference>
<dbReference type="GO" id="GO:0003677">
    <property type="term" value="F:DNA binding"/>
    <property type="evidence" value="ECO:0007669"/>
    <property type="project" value="UniProtKB-UniRule"/>
</dbReference>
<evidence type="ECO:0000256" key="4">
    <source>
        <dbReference type="PROSITE-ProRule" id="PRU00335"/>
    </source>
</evidence>
<dbReference type="OrthoDB" id="9805134at2"/>
<dbReference type="RefSeq" id="WP_093182777.1">
    <property type="nucleotide sequence ID" value="NZ_FMYH01000003.1"/>
</dbReference>
<evidence type="ECO:0000256" key="1">
    <source>
        <dbReference type="ARBA" id="ARBA00023015"/>
    </source>
</evidence>
<dbReference type="PANTHER" id="PTHR47506">
    <property type="entry name" value="TRANSCRIPTIONAL REGULATORY PROTEIN"/>
    <property type="match status" value="1"/>
</dbReference>
<dbReference type="AlphaFoldDB" id="A0A1G6MNY4"/>
<feature type="DNA-binding region" description="H-T-H motif" evidence="4">
    <location>
        <begin position="29"/>
        <end position="48"/>
    </location>
</feature>
<dbReference type="InterPro" id="IPR009057">
    <property type="entry name" value="Homeodomain-like_sf"/>
</dbReference>
<dbReference type="STRING" id="1814289.SAMN05216410_1929"/>
<dbReference type="SUPFAM" id="SSF48498">
    <property type="entry name" value="Tetracyclin repressor-like, C-terminal domain"/>
    <property type="match status" value="1"/>
</dbReference>
<evidence type="ECO:0000256" key="2">
    <source>
        <dbReference type="ARBA" id="ARBA00023125"/>
    </source>
</evidence>
<dbReference type="Gene3D" id="1.10.357.10">
    <property type="entry name" value="Tetracycline Repressor, domain 2"/>
    <property type="match status" value="1"/>
</dbReference>
<dbReference type="InterPro" id="IPR001647">
    <property type="entry name" value="HTH_TetR"/>
</dbReference>
<dbReference type="InterPro" id="IPR036271">
    <property type="entry name" value="Tet_transcr_reg_TetR-rel_C_sf"/>
</dbReference>
<sequence>MGRLQAFDTTTAVQAARDLFWDQGFEATSLADLELATGLNRSSLYHAFSSKRGLFDAAAQDYLDTVIRPRLAGLTATGDTAAGGTTADRDPAAEAAAALVEYFDSLARAVAALPTGSARRGCLLVNATAGLAAHDDAARVVVDGYRVELMAALRGALVSATPARAADLLDADARVLASLSISAMVLARINTTEAVALLASAVEMVGQLTGAASTG</sequence>
<name>A0A1G6MNY4_9MICO</name>
<keyword evidence="1" id="KW-0805">Transcription regulation</keyword>
<dbReference type="EMBL" id="FMYH01000003">
    <property type="protein sequence ID" value="SDC57212.1"/>
    <property type="molecule type" value="Genomic_DNA"/>
</dbReference>
<evidence type="ECO:0000313" key="7">
    <source>
        <dbReference type="Proteomes" id="UP000199039"/>
    </source>
</evidence>
<reference evidence="6 7" key="1">
    <citation type="submission" date="2016-09" db="EMBL/GenBank/DDBJ databases">
        <authorList>
            <person name="Capua I."/>
            <person name="De Benedictis P."/>
            <person name="Joannis T."/>
            <person name="Lombin L.H."/>
            <person name="Cattoli G."/>
        </authorList>
    </citation>
    <scope>NUCLEOTIDE SEQUENCE [LARGE SCALE GENOMIC DNA]</scope>
    <source>
        <strain evidence="6 7">ISLP-3</strain>
    </source>
</reference>
<organism evidence="6 7">
    <name type="scientific">Sanguibacter gelidistatuariae</name>
    <dbReference type="NCBI Taxonomy" id="1814289"/>
    <lineage>
        <taxon>Bacteria</taxon>
        <taxon>Bacillati</taxon>
        <taxon>Actinomycetota</taxon>
        <taxon>Actinomycetes</taxon>
        <taxon>Micrococcales</taxon>
        <taxon>Sanguibacteraceae</taxon>
        <taxon>Sanguibacter</taxon>
    </lineage>
</organism>
<gene>
    <name evidence="6" type="ORF">SAMN05216410_1929</name>
</gene>
<keyword evidence="3" id="KW-0804">Transcription</keyword>
<evidence type="ECO:0000313" key="6">
    <source>
        <dbReference type="EMBL" id="SDC57212.1"/>
    </source>
</evidence>
<evidence type="ECO:0000259" key="5">
    <source>
        <dbReference type="PROSITE" id="PS50977"/>
    </source>
</evidence>
<feature type="domain" description="HTH tetR-type" evidence="5">
    <location>
        <begin position="6"/>
        <end position="66"/>
    </location>
</feature>
<dbReference type="PRINTS" id="PR00455">
    <property type="entry name" value="HTHTETR"/>
</dbReference>
<dbReference type="Proteomes" id="UP000199039">
    <property type="component" value="Unassembled WGS sequence"/>
</dbReference>
<accession>A0A1G6MNY4</accession>
<keyword evidence="2 4" id="KW-0238">DNA-binding</keyword>
<protein>
    <submittedName>
        <fullName evidence="6">Transcriptional regulator, TetR family</fullName>
    </submittedName>
</protein>
<keyword evidence="7" id="KW-1185">Reference proteome</keyword>
<dbReference type="PANTHER" id="PTHR47506:SF1">
    <property type="entry name" value="HTH-TYPE TRANSCRIPTIONAL REGULATOR YJDC"/>
    <property type="match status" value="1"/>
</dbReference>
<evidence type="ECO:0000256" key="3">
    <source>
        <dbReference type="ARBA" id="ARBA00023163"/>
    </source>
</evidence>
<proteinExistence type="predicted"/>
<dbReference type="PROSITE" id="PS50977">
    <property type="entry name" value="HTH_TETR_2"/>
    <property type="match status" value="1"/>
</dbReference>
<dbReference type="Pfam" id="PF00440">
    <property type="entry name" value="TetR_N"/>
    <property type="match status" value="1"/>
</dbReference>